<reference evidence="3" key="1">
    <citation type="journal article" date="2019" name="Int. J. Syst. Evol. Microbiol.">
        <title>The Global Catalogue of Microorganisms (GCM) 10K type strain sequencing project: providing services to taxonomists for standard genome sequencing and annotation.</title>
        <authorList>
            <consortium name="The Broad Institute Genomics Platform"/>
            <consortium name="The Broad Institute Genome Sequencing Center for Infectious Disease"/>
            <person name="Wu L."/>
            <person name="Ma J."/>
        </authorList>
    </citation>
    <scope>NUCLEOTIDE SEQUENCE [LARGE SCALE GENOMIC DNA]</scope>
    <source>
        <strain evidence="3">WYCCWR 12678</strain>
    </source>
</reference>
<protein>
    <submittedName>
        <fullName evidence="2">Cbb3-type cytochrome oxidase assembly protein CcoS</fullName>
    </submittedName>
</protein>
<dbReference type="NCBIfam" id="TIGR00847">
    <property type="entry name" value="ccoS"/>
    <property type="match status" value="1"/>
</dbReference>
<dbReference type="EMBL" id="JBHSHC010000147">
    <property type="protein sequence ID" value="MFC4769839.1"/>
    <property type="molecule type" value="Genomic_DNA"/>
</dbReference>
<proteinExistence type="predicted"/>
<keyword evidence="3" id="KW-1185">Reference proteome</keyword>
<dbReference type="RefSeq" id="WP_380028806.1">
    <property type="nucleotide sequence ID" value="NZ_JBHSHC010000147.1"/>
</dbReference>
<gene>
    <name evidence="2" type="primary">ccoS</name>
    <name evidence="2" type="ORF">ACFO8Q_21260</name>
</gene>
<dbReference type="InterPro" id="IPR004714">
    <property type="entry name" value="Cyt_oxidase_maturation_cbb3"/>
</dbReference>
<keyword evidence="1" id="KW-0812">Transmembrane</keyword>
<accession>A0ABV9Q7Q4</accession>
<organism evidence="2 3">
    <name type="scientific">Effusibacillus consociatus</name>
    <dbReference type="NCBI Taxonomy" id="1117041"/>
    <lineage>
        <taxon>Bacteria</taxon>
        <taxon>Bacillati</taxon>
        <taxon>Bacillota</taxon>
        <taxon>Bacilli</taxon>
        <taxon>Bacillales</taxon>
        <taxon>Alicyclobacillaceae</taxon>
        <taxon>Effusibacillus</taxon>
    </lineage>
</organism>
<feature type="transmembrane region" description="Helical" evidence="1">
    <location>
        <begin position="6"/>
        <end position="26"/>
    </location>
</feature>
<evidence type="ECO:0000313" key="2">
    <source>
        <dbReference type="EMBL" id="MFC4769839.1"/>
    </source>
</evidence>
<dbReference type="Proteomes" id="UP001596002">
    <property type="component" value="Unassembled WGS sequence"/>
</dbReference>
<comment type="caution">
    <text evidence="2">The sequence shown here is derived from an EMBL/GenBank/DDBJ whole genome shotgun (WGS) entry which is preliminary data.</text>
</comment>
<name>A0ABV9Q7Q4_9BACL</name>
<keyword evidence="1" id="KW-0472">Membrane</keyword>
<sequence>MTIQGWTLLLVMLSLTASAGLVFFWAKKNGQFENVEEIKYRILQDDEREGY</sequence>
<keyword evidence="1" id="KW-1133">Transmembrane helix</keyword>
<evidence type="ECO:0000313" key="3">
    <source>
        <dbReference type="Proteomes" id="UP001596002"/>
    </source>
</evidence>
<evidence type="ECO:0000256" key="1">
    <source>
        <dbReference type="SAM" id="Phobius"/>
    </source>
</evidence>
<dbReference type="Pfam" id="PF03597">
    <property type="entry name" value="FixS"/>
    <property type="match status" value="1"/>
</dbReference>